<dbReference type="Proteomes" id="UP001374893">
    <property type="component" value="Chromosome"/>
</dbReference>
<accession>A0ABM7RAW9</accession>
<proteinExistence type="predicted"/>
<sequence length="60" mass="7013">MKKQRTEFKPEEVDGLVRDYAKPVPPAHRIALIERLRGERERFEANLREQSGQRPGRGGR</sequence>
<dbReference type="EMBL" id="AP024702">
    <property type="protein sequence ID" value="BCX48596.1"/>
    <property type="molecule type" value="Genomic_DNA"/>
</dbReference>
<organism evidence="1 2">
    <name type="scientific">Haloferula helveola</name>
    <dbReference type="NCBI Taxonomy" id="490095"/>
    <lineage>
        <taxon>Bacteria</taxon>
        <taxon>Pseudomonadati</taxon>
        <taxon>Verrucomicrobiota</taxon>
        <taxon>Verrucomicrobiia</taxon>
        <taxon>Verrucomicrobiales</taxon>
        <taxon>Verrucomicrobiaceae</taxon>
        <taxon>Haloferula</taxon>
    </lineage>
</organism>
<name>A0ABM7RAW9_9BACT</name>
<reference evidence="1 2" key="1">
    <citation type="submission" date="2021-06" db="EMBL/GenBank/DDBJ databases">
        <title>Complete genome of Haloferula helveola possessing various polysaccharide degrading enzymes.</title>
        <authorList>
            <person name="Takami H."/>
            <person name="Huang C."/>
            <person name="Hamasaki K."/>
        </authorList>
    </citation>
    <scope>NUCLEOTIDE SEQUENCE [LARGE SCALE GENOMIC DNA]</scope>
    <source>
        <strain evidence="1 2">CN-1</strain>
    </source>
</reference>
<keyword evidence="2" id="KW-1185">Reference proteome</keyword>
<protein>
    <submittedName>
        <fullName evidence="1">Uncharacterized protein</fullName>
    </submittedName>
</protein>
<evidence type="ECO:0000313" key="1">
    <source>
        <dbReference type="EMBL" id="BCX48596.1"/>
    </source>
</evidence>
<dbReference type="RefSeq" id="WP_338684899.1">
    <property type="nucleotide sequence ID" value="NZ_AP024702.1"/>
</dbReference>
<gene>
    <name evidence="1" type="ORF">HAHE_25040</name>
</gene>
<evidence type="ECO:0000313" key="2">
    <source>
        <dbReference type="Proteomes" id="UP001374893"/>
    </source>
</evidence>